<name>A0AAV7WPN5_PLEWA</name>
<gene>
    <name evidence="2" type="ORF">NDU88_002813</name>
</gene>
<protein>
    <submittedName>
        <fullName evidence="2">Uncharacterized protein</fullName>
    </submittedName>
</protein>
<keyword evidence="3" id="KW-1185">Reference proteome</keyword>
<proteinExistence type="predicted"/>
<dbReference type="EMBL" id="JANPWB010000001">
    <property type="protein sequence ID" value="KAJ1215204.1"/>
    <property type="molecule type" value="Genomic_DNA"/>
</dbReference>
<reference evidence="2" key="1">
    <citation type="journal article" date="2022" name="bioRxiv">
        <title>Sequencing and chromosome-scale assembly of the giantPleurodeles waltlgenome.</title>
        <authorList>
            <person name="Brown T."/>
            <person name="Elewa A."/>
            <person name="Iarovenko S."/>
            <person name="Subramanian E."/>
            <person name="Araus A.J."/>
            <person name="Petzold A."/>
            <person name="Susuki M."/>
            <person name="Suzuki K.-i.T."/>
            <person name="Hayashi T."/>
            <person name="Toyoda A."/>
            <person name="Oliveira C."/>
            <person name="Osipova E."/>
            <person name="Leigh N.D."/>
            <person name="Simon A."/>
            <person name="Yun M.H."/>
        </authorList>
    </citation>
    <scope>NUCLEOTIDE SEQUENCE</scope>
    <source>
        <strain evidence="2">20211129_DDA</strain>
        <tissue evidence="2">Liver</tissue>
    </source>
</reference>
<feature type="compositionally biased region" description="Basic and acidic residues" evidence="1">
    <location>
        <begin position="281"/>
        <end position="299"/>
    </location>
</feature>
<organism evidence="2 3">
    <name type="scientific">Pleurodeles waltl</name>
    <name type="common">Iberian ribbed newt</name>
    <dbReference type="NCBI Taxonomy" id="8319"/>
    <lineage>
        <taxon>Eukaryota</taxon>
        <taxon>Metazoa</taxon>
        <taxon>Chordata</taxon>
        <taxon>Craniata</taxon>
        <taxon>Vertebrata</taxon>
        <taxon>Euteleostomi</taxon>
        <taxon>Amphibia</taxon>
        <taxon>Batrachia</taxon>
        <taxon>Caudata</taxon>
        <taxon>Salamandroidea</taxon>
        <taxon>Salamandridae</taxon>
        <taxon>Pleurodelinae</taxon>
        <taxon>Pleurodeles</taxon>
    </lineage>
</organism>
<feature type="region of interest" description="Disordered" evidence="1">
    <location>
        <begin position="245"/>
        <end position="299"/>
    </location>
</feature>
<sequence length="299" mass="32315">MVPLDVLGHVCPVQHALGGDANHNDLQQAQVEEFILQNVSLEPHHRAAELAQKGCDIVLGVCAPGVLAQQSSAVGRSSSFAVLVEVRAPSGHRAEERVASGASHLASRERLVESVDSGHRRSIEMSTTSRGADLLFDTHIPVHDESLDYEYEQELEEGEIREDSEHRFIQDTQKGKGSAISNKVRSVGVLQVPAPRSIQCARTRKMDCRINAGAPLRRGENKKIPLCGQANGNTKVSRLVSVAEGNSPMAAPDRGMGSLFDRGDGVDQPLKDKNVATVQQDDGKDSNENKKVVDSHSVE</sequence>
<accession>A0AAV7WPN5</accession>
<comment type="caution">
    <text evidence="2">The sequence shown here is derived from an EMBL/GenBank/DDBJ whole genome shotgun (WGS) entry which is preliminary data.</text>
</comment>
<dbReference type="Proteomes" id="UP001066276">
    <property type="component" value="Chromosome 1_1"/>
</dbReference>
<evidence type="ECO:0000313" key="2">
    <source>
        <dbReference type="EMBL" id="KAJ1215204.1"/>
    </source>
</evidence>
<evidence type="ECO:0000313" key="3">
    <source>
        <dbReference type="Proteomes" id="UP001066276"/>
    </source>
</evidence>
<dbReference type="AlphaFoldDB" id="A0AAV7WPN5"/>
<feature type="compositionally biased region" description="Basic and acidic residues" evidence="1">
    <location>
        <begin position="261"/>
        <end position="274"/>
    </location>
</feature>
<evidence type="ECO:0000256" key="1">
    <source>
        <dbReference type="SAM" id="MobiDB-lite"/>
    </source>
</evidence>